<gene>
    <name evidence="1" type="ORF">MANES_08G088700</name>
</gene>
<organism evidence="1">
    <name type="scientific">Manihot esculenta</name>
    <name type="common">Cassava</name>
    <name type="synonym">Jatropha manihot</name>
    <dbReference type="NCBI Taxonomy" id="3983"/>
    <lineage>
        <taxon>Eukaryota</taxon>
        <taxon>Viridiplantae</taxon>
        <taxon>Streptophyta</taxon>
        <taxon>Embryophyta</taxon>
        <taxon>Tracheophyta</taxon>
        <taxon>Spermatophyta</taxon>
        <taxon>Magnoliopsida</taxon>
        <taxon>eudicotyledons</taxon>
        <taxon>Gunneridae</taxon>
        <taxon>Pentapetalae</taxon>
        <taxon>rosids</taxon>
        <taxon>fabids</taxon>
        <taxon>Malpighiales</taxon>
        <taxon>Euphorbiaceae</taxon>
        <taxon>Crotonoideae</taxon>
        <taxon>Manihoteae</taxon>
        <taxon>Manihot</taxon>
    </lineage>
</organism>
<sequence length="51" mass="6001">MAGLFHSIDIKMKAGRPYMWSEGCILKARREQKYNQKYINDLVILMIANQL</sequence>
<proteinExistence type="predicted"/>
<name>A0A2C9VEP0_MANES</name>
<evidence type="ECO:0000313" key="1">
    <source>
        <dbReference type="EMBL" id="OAY43675.1"/>
    </source>
</evidence>
<reference evidence="1" key="1">
    <citation type="submission" date="2016-02" db="EMBL/GenBank/DDBJ databases">
        <title>WGS assembly of Manihot esculenta.</title>
        <authorList>
            <person name="Bredeson J.V."/>
            <person name="Prochnik S.E."/>
            <person name="Lyons J.B."/>
            <person name="Schmutz J."/>
            <person name="Grimwood J."/>
            <person name="Vrebalov J."/>
            <person name="Bart R.S."/>
            <person name="Amuge T."/>
            <person name="Ferguson M.E."/>
            <person name="Green R."/>
            <person name="Putnam N."/>
            <person name="Stites J."/>
            <person name="Rounsley S."/>
            <person name="Rokhsar D.S."/>
        </authorList>
    </citation>
    <scope>NUCLEOTIDE SEQUENCE [LARGE SCALE GENOMIC DNA]</scope>
    <source>
        <tissue evidence="1">Leaf</tissue>
    </source>
</reference>
<dbReference type="EMBL" id="CM004394">
    <property type="protein sequence ID" value="OAY43675.1"/>
    <property type="molecule type" value="Genomic_DNA"/>
</dbReference>
<dbReference type="AlphaFoldDB" id="A0A2C9VEP0"/>
<protein>
    <submittedName>
        <fullName evidence="1">Uncharacterized protein</fullName>
    </submittedName>
</protein>
<accession>A0A2C9VEP0</accession>